<accession>A0A316EDV4</accession>
<dbReference type="RefSeq" id="WP_109654258.1">
    <property type="nucleotide sequence ID" value="NZ_JACWLN010000012.1"/>
</dbReference>
<organism evidence="3 4">
    <name type="scientific">Maribacter polysiphoniae</name>
    <dbReference type="NCBI Taxonomy" id="429344"/>
    <lineage>
        <taxon>Bacteria</taxon>
        <taxon>Pseudomonadati</taxon>
        <taxon>Bacteroidota</taxon>
        <taxon>Flavobacteriia</taxon>
        <taxon>Flavobacteriales</taxon>
        <taxon>Flavobacteriaceae</taxon>
        <taxon>Maribacter</taxon>
    </lineage>
</organism>
<evidence type="ECO:0000313" key="5">
    <source>
        <dbReference type="Proteomes" id="UP000651837"/>
    </source>
</evidence>
<dbReference type="Proteomes" id="UP000651837">
    <property type="component" value="Unassembled WGS sequence"/>
</dbReference>
<gene>
    <name evidence="2" type="ORF">HZY62_18775</name>
    <name evidence="3" type="ORF">LX92_03951</name>
</gene>
<feature type="compositionally biased region" description="Basic and acidic residues" evidence="1">
    <location>
        <begin position="61"/>
        <end position="85"/>
    </location>
</feature>
<dbReference type="Proteomes" id="UP000245667">
    <property type="component" value="Unassembled WGS sequence"/>
</dbReference>
<dbReference type="AlphaFoldDB" id="A0A316EDV4"/>
<comment type="caution">
    <text evidence="3">The sequence shown here is derived from an EMBL/GenBank/DDBJ whole genome shotgun (WGS) entry which is preliminary data.</text>
</comment>
<keyword evidence="5" id="KW-1185">Reference proteome</keyword>
<evidence type="ECO:0000313" key="4">
    <source>
        <dbReference type="Proteomes" id="UP000245667"/>
    </source>
</evidence>
<protein>
    <submittedName>
        <fullName evidence="3">Uncharacterized protein</fullName>
    </submittedName>
</protein>
<evidence type="ECO:0000313" key="3">
    <source>
        <dbReference type="EMBL" id="PWK21150.1"/>
    </source>
</evidence>
<evidence type="ECO:0000313" key="2">
    <source>
        <dbReference type="EMBL" id="MBD1262648.1"/>
    </source>
</evidence>
<name>A0A316EDV4_9FLAO</name>
<feature type="region of interest" description="Disordered" evidence="1">
    <location>
        <begin position="47"/>
        <end position="95"/>
    </location>
</feature>
<reference evidence="2 5" key="2">
    <citation type="submission" date="2020-07" db="EMBL/GenBank/DDBJ databases">
        <title>The draft genome sequence of Maribacter polysiphoniae KCTC 22021.</title>
        <authorList>
            <person name="Mu L."/>
        </authorList>
    </citation>
    <scope>NUCLEOTIDE SEQUENCE [LARGE SCALE GENOMIC DNA]</scope>
    <source>
        <strain evidence="2 5">KCTC 22021</strain>
    </source>
</reference>
<dbReference type="OrthoDB" id="1524221at2"/>
<evidence type="ECO:0000256" key="1">
    <source>
        <dbReference type="SAM" id="MobiDB-lite"/>
    </source>
</evidence>
<dbReference type="EMBL" id="QGGQ01000013">
    <property type="protein sequence ID" value="PWK21150.1"/>
    <property type="molecule type" value="Genomic_DNA"/>
</dbReference>
<dbReference type="EMBL" id="JACWLN010000012">
    <property type="protein sequence ID" value="MBD1262648.1"/>
    <property type="molecule type" value="Genomic_DNA"/>
</dbReference>
<reference evidence="3 4" key="1">
    <citation type="submission" date="2018-05" db="EMBL/GenBank/DDBJ databases">
        <title>Genomic Encyclopedia of Archaeal and Bacterial Type Strains, Phase II (KMG-II): from individual species to whole genera.</title>
        <authorList>
            <person name="Goeker M."/>
        </authorList>
    </citation>
    <scope>NUCLEOTIDE SEQUENCE [LARGE SCALE GENOMIC DNA]</scope>
    <source>
        <strain evidence="3 4">DSM 23514</strain>
    </source>
</reference>
<sequence>MQTKHIIITLVCFLTVVNSEAQFLKKLKKKAENAIERTILNRTDKEVSKTTNNTIDSITKGGKDKKDNSKNIGETEKNLDKKEKQIPTGTEFENPSLKKNTDAKWAWYTSDVRVTSYDKQKESNMVSYFDADAVAMRSDYVDQETGAPLTSYTDSEGFFISYNPREQRYTKTSLFAMPGMSMMAPSMMASAYKLPEGSIFEGMEAMEKQGLAVYPFMHVDFPFVIRPEHFRDEMIADRYKESQIACRGSMDCTKFSVVESGHEGSYILFDNQNRLIEINIVIKNDPYFESGKGKIEYFYENVEVQVPAAVEKKMFGQDLLKKGMENN</sequence>
<proteinExistence type="predicted"/>